<proteinExistence type="predicted"/>
<reference evidence="3 4" key="1">
    <citation type="journal article" date="2018" name="Front. Microbiol.">
        <title>Hydrolytic Capabilities as a Key to Environmental Success: Chitinolytic and Cellulolytic Acidobacteria From Acidic Sub-arctic Soils and Boreal Peatlands.</title>
        <authorList>
            <person name="Belova S.E."/>
            <person name="Ravin N.V."/>
            <person name="Pankratov T.A."/>
            <person name="Rakitin A.L."/>
            <person name="Ivanova A.A."/>
            <person name="Beletsky A.V."/>
            <person name="Mardanov A.V."/>
            <person name="Sinninghe Damste J.S."/>
            <person name="Dedysh S.N."/>
        </authorList>
    </citation>
    <scope>NUCLEOTIDE SEQUENCE [LARGE SCALE GENOMIC DNA]</scope>
    <source>
        <strain evidence="3 4">SBC82</strain>
    </source>
</reference>
<dbReference type="SUPFAM" id="SSF56935">
    <property type="entry name" value="Porins"/>
    <property type="match status" value="1"/>
</dbReference>
<dbReference type="SUPFAM" id="SSF49464">
    <property type="entry name" value="Carboxypeptidase regulatory domain-like"/>
    <property type="match status" value="1"/>
</dbReference>
<keyword evidence="1" id="KW-0472">Membrane</keyword>
<name>A0A2Z5G2V0_9BACT</name>
<sequence length="1212" mass="128191">MKRTMVAAKCPGSVEGSTETKAHKVLIISVVALIALITPSLMRGQATGSFSGNVVDKSGSGVPGASVSAISQGTGQARDTKTDTAGHYLIPLLPVGTYTVRVDAAGFQSGESKDLRLQVDEARELDFSVSPQTVVTTVAVSGEAVAVETANPSLGQVITSQQVAQLPLNGRDFVQLATLTAGATAESNPNSFFTSGADSEVAARGSFSLSVGGSRPNSTDWLLDGVDNNELTAGGIGIFSSIDDIQEFKVLTYTYSAEFGTRAGPTVLVTTKSGTNDFHGTLFEFFRNADLDAKSYFATLPEKFNLNQFGGAVGGPIRKNKTFFFVDGEQKYQLHGIAFEGLVPSLAMRTGDFTNDPFGNAVTGQVVNNAGASVTVPGIVNPNLIGASADPSVYPNVYYQCDGAGNPLPSNPDGSQAQGTPCSKIPAGQFNNIGQAMINLYPAPNANNATSGYNFVNEPVRELDETKFDGRVDQTFSEKDTLFGRFSYDQAFSYVPGGSTPPAFASANAFGTNQRIRNHARNAAIGETHVFSATMVNQATFGYNRIFDYIASQGTGSCDSANLGIPGANLGCSGGNCVPGAYSCGLVSTQFTSGYWALGDRGYAPFQGGTNVFSFRDSLDITRSKHDIRTGIDFRRNQMNVGTEAFQDGFWLIGNGGNFSGLTLTNSGGVQSASIGGNPEADFLLGITGGGIHDQTFDGAVTGRRWSIWRPFVEDNWRVTPNLTLNLGIAWDLTTPVSEAHGRLANYVPATGNVLVANQNGVSSSAGVNMDLTALEPRVGATWKFFGSDKTVLRVGYAFFHDSAWSQGANGLWQNPPFLAESDNFTGAGCAFATSYCAATLGGTPSGISLSSGFQIFNAPPTPATFQGSFYTQPTNFKLGRVQQFNMNIEQQAPGNVVLTMGYAGSRGTHVLVIGNNLNTDSPSACGTVPGYTLGCAAGGAPYVPYTIGNAIFLFGDVGQTDYDSLQVKAETRTPKYGLYGLLAYTWSHTFDNGLSDGLGSLQSAPYFPLPNWSKLDYGLSQINLNNSFIGSVIYDLPFGRGKHFGSNWNNLTNSILGGFQVTAIESIHSGFPVPLIDSNNQSGTFFQNGGNGNNFERPNEVYGCDPSFASHGKLQWINSACFPAATPGQLGNAGRVPAVGPDFVNTDFSVIKQFALPREGMGLNFRAEIFNLFNHAQFGMPVNDINASGFGAVNSTVNNPRLVQLALKLTF</sequence>
<gene>
    <name evidence="3" type="ORF">ACPOL_4073</name>
</gene>
<keyword evidence="1" id="KW-0812">Transmembrane</keyword>
<evidence type="ECO:0000256" key="1">
    <source>
        <dbReference type="SAM" id="Phobius"/>
    </source>
</evidence>
<evidence type="ECO:0000313" key="4">
    <source>
        <dbReference type="Proteomes" id="UP000253606"/>
    </source>
</evidence>
<dbReference type="Proteomes" id="UP000253606">
    <property type="component" value="Chromosome"/>
</dbReference>
<dbReference type="Gene3D" id="2.60.40.1120">
    <property type="entry name" value="Carboxypeptidase-like, regulatory domain"/>
    <property type="match status" value="1"/>
</dbReference>
<dbReference type="Pfam" id="PF13620">
    <property type="entry name" value="CarboxypepD_reg"/>
    <property type="match status" value="1"/>
</dbReference>
<organism evidence="3 4">
    <name type="scientific">Acidisarcina polymorpha</name>
    <dbReference type="NCBI Taxonomy" id="2211140"/>
    <lineage>
        <taxon>Bacteria</taxon>
        <taxon>Pseudomonadati</taxon>
        <taxon>Acidobacteriota</taxon>
        <taxon>Terriglobia</taxon>
        <taxon>Terriglobales</taxon>
        <taxon>Acidobacteriaceae</taxon>
        <taxon>Acidisarcina</taxon>
    </lineage>
</organism>
<evidence type="ECO:0000313" key="3">
    <source>
        <dbReference type="EMBL" id="AXC13350.1"/>
    </source>
</evidence>
<accession>A0A2Z5G2V0</accession>
<keyword evidence="1" id="KW-1133">Transmembrane helix</keyword>
<keyword evidence="4" id="KW-1185">Reference proteome</keyword>
<evidence type="ECO:0000259" key="2">
    <source>
        <dbReference type="Pfam" id="PF25183"/>
    </source>
</evidence>
<dbReference type="KEGG" id="abas:ACPOL_4073"/>
<dbReference type="OrthoDB" id="97893at2"/>
<feature type="transmembrane region" description="Helical" evidence="1">
    <location>
        <begin position="25"/>
        <end position="42"/>
    </location>
</feature>
<dbReference type="EMBL" id="CP030840">
    <property type="protein sequence ID" value="AXC13350.1"/>
    <property type="molecule type" value="Genomic_DNA"/>
</dbReference>
<dbReference type="AlphaFoldDB" id="A0A2Z5G2V0"/>
<dbReference type="InterPro" id="IPR008969">
    <property type="entry name" value="CarboxyPept-like_regulatory"/>
</dbReference>
<feature type="domain" description="TonB-dependent transporter Oar-like beta-barrel" evidence="2">
    <location>
        <begin position="270"/>
        <end position="1205"/>
    </location>
</feature>
<dbReference type="RefSeq" id="WP_114208360.1">
    <property type="nucleotide sequence ID" value="NZ_CP030840.1"/>
</dbReference>
<dbReference type="InterPro" id="IPR057601">
    <property type="entry name" value="Oar-like_b-barrel"/>
</dbReference>
<dbReference type="Pfam" id="PF25183">
    <property type="entry name" value="OMP_b-brl_4"/>
    <property type="match status" value="1"/>
</dbReference>
<protein>
    <submittedName>
        <fullName evidence="3">Oar protein</fullName>
    </submittedName>
</protein>